<name>A0A4Y2EX51_ARAVE</name>
<dbReference type="PANTHER" id="PTHR30575:SF0">
    <property type="entry name" value="XAA-ARG DIPEPTIDASE"/>
    <property type="match status" value="1"/>
</dbReference>
<keyword evidence="4" id="KW-1185">Reference proteome</keyword>
<evidence type="ECO:0000259" key="2">
    <source>
        <dbReference type="Pfam" id="PF07687"/>
    </source>
</evidence>
<feature type="domain" description="Peptidase M20 dimerisation" evidence="2">
    <location>
        <begin position="174"/>
        <end position="266"/>
    </location>
</feature>
<dbReference type="PIRSF" id="PIRSF037226">
    <property type="entry name" value="Amidohydrolase_ACY1L2_prd"/>
    <property type="match status" value="1"/>
</dbReference>
<dbReference type="InterPro" id="IPR017144">
    <property type="entry name" value="Xaa-Arg_dipeptidase"/>
</dbReference>
<evidence type="ECO:0000313" key="3">
    <source>
        <dbReference type="EMBL" id="GBM33832.1"/>
    </source>
</evidence>
<dbReference type="FunFam" id="3.30.70.360:FF:000004">
    <property type="entry name" value="Peptidase M20 domain-containing protein 2"/>
    <property type="match status" value="1"/>
</dbReference>
<dbReference type="Gene3D" id="3.30.70.360">
    <property type="match status" value="1"/>
</dbReference>
<dbReference type="Pfam" id="PF01546">
    <property type="entry name" value="Peptidase_M20"/>
    <property type="match status" value="1"/>
</dbReference>
<proteinExistence type="inferred from homology"/>
<dbReference type="InterPro" id="IPR002933">
    <property type="entry name" value="Peptidase_M20"/>
</dbReference>
<dbReference type="InterPro" id="IPR052030">
    <property type="entry name" value="Peptidase_M20/M20A_hydrolases"/>
</dbReference>
<dbReference type="OrthoDB" id="6419776at2759"/>
<protein>
    <recommendedName>
        <fullName evidence="1">Peptidase M20 domain-containing protein 2</fullName>
    </recommendedName>
</protein>
<dbReference type="PANTHER" id="PTHR30575">
    <property type="entry name" value="PEPTIDASE M20"/>
    <property type="match status" value="1"/>
</dbReference>
<comment type="similarity">
    <text evidence="1">Belongs to the peptidase M20A family.</text>
</comment>
<dbReference type="EMBL" id="BGPR01000742">
    <property type="protein sequence ID" value="GBM33832.1"/>
    <property type="molecule type" value="Genomic_DNA"/>
</dbReference>
<dbReference type="Gene3D" id="3.40.630.10">
    <property type="entry name" value="Zn peptidases"/>
    <property type="match status" value="1"/>
</dbReference>
<dbReference type="Pfam" id="PF07687">
    <property type="entry name" value="M20_dimer"/>
    <property type="match status" value="1"/>
</dbReference>
<dbReference type="InterPro" id="IPR011650">
    <property type="entry name" value="Peptidase_M20_dimer"/>
</dbReference>
<dbReference type="GO" id="GO:0016805">
    <property type="term" value="F:dipeptidase activity"/>
    <property type="evidence" value="ECO:0007669"/>
    <property type="project" value="InterPro"/>
</dbReference>
<dbReference type="InterPro" id="IPR036264">
    <property type="entry name" value="Bact_exopeptidase_dim_dom"/>
</dbReference>
<dbReference type="SUPFAM" id="SSF55031">
    <property type="entry name" value="Bacterial exopeptidase dimerisation domain"/>
    <property type="match status" value="1"/>
</dbReference>
<sequence length="399" mass="43445">MTEEDFSHVSAKIDGEKDFLRSISEEIWKNPELAYQEKFAHDILTSALSKCGFDVQKHYVIPTAFKAEFASKKGDGPVIAVLLEYDALPDIGHGCGHNLIAEAGLAAALGIKAVMEVDPTLVGKLLVLGTPAEESSGGKVDLLKGGAFERVDAAMMTHPCHYNTTYPPIQCVVEINVIFTGKETHAATSPWEGRNALDAAVAAYQNIALLRQHIKHTDKIHAIITKGGTVPNIIPAESRMELFVRSLTRAELWELIPRVTECLKSGASATGCNAEIVVDKDHCNENLISNKIMGELYDTYAHKFGIYVTFAPGTEEPSGSTDMGNVSHAVPSIHPMYNINTEAFYHTKEFTEASGDPRAQEPTLNVAKALAMTALTLMRRPEVLEAAKKEFREALAKGL</sequence>
<dbReference type="NCBIfam" id="TIGR01891">
    <property type="entry name" value="amidohydrolases"/>
    <property type="match status" value="1"/>
</dbReference>
<reference evidence="3 4" key="1">
    <citation type="journal article" date="2019" name="Sci. Rep.">
        <title>Orb-weaving spider Araneus ventricosus genome elucidates the spidroin gene catalogue.</title>
        <authorList>
            <person name="Kono N."/>
            <person name="Nakamura H."/>
            <person name="Ohtoshi R."/>
            <person name="Moran D.A.P."/>
            <person name="Shinohara A."/>
            <person name="Yoshida Y."/>
            <person name="Fujiwara M."/>
            <person name="Mori M."/>
            <person name="Tomita M."/>
            <person name="Arakawa K."/>
        </authorList>
    </citation>
    <scope>NUCLEOTIDE SEQUENCE [LARGE SCALE GENOMIC DNA]</scope>
</reference>
<accession>A0A4Y2EX51</accession>
<dbReference type="AlphaFoldDB" id="A0A4Y2EX51"/>
<gene>
    <name evidence="3" type="primary">Pm20d2_0</name>
    <name evidence="3" type="ORF">AVEN_76199_1</name>
</gene>
<evidence type="ECO:0000313" key="4">
    <source>
        <dbReference type="Proteomes" id="UP000499080"/>
    </source>
</evidence>
<dbReference type="InterPro" id="IPR017439">
    <property type="entry name" value="Amidohydrolase"/>
</dbReference>
<organism evidence="3 4">
    <name type="scientific">Araneus ventricosus</name>
    <name type="common">Orbweaver spider</name>
    <name type="synonym">Epeira ventricosa</name>
    <dbReference type="NCBI Taxonomy" id="182803"/>
    <lineage>
        <taxon>Eukaryota</taxon>
        <taxon>Metazoa</taxon>
        <taxon>Ecdysozoa</taxon>
        <taxon>Arthropoda</taxon>
        <taxon>Chelicerata</taxon>
        <taxon>Arachnida</taxon>
        <taxon>Araneae</taxon>
        <taxon>Araneomorphae</taxon>
        <taxon>Entelegynae</taxon>
        <taxon>Araneoidea</taxon>
        <taxon>Araneidae</taxon>
        <taxon>Araneus</taxon>
    </lineage>
</organism>
<dbReference type="CDD" id="cd05672">
    <property type="entry name" value="M20_ACY1L2-like"/>
    <property type="match status" value="1"/>
</dbReference>
<evidence type="ECO:0000256" key="1">
    <source>
        <dbReference type="PIRNR" id="PIRNR037226"/>
    </source>
</evidence>
<dbReference type="Proteomes" id="UP000499080">
    <property type="component" value="Unassembled WGS sequence"/>
</dbReference>
<dbReference type="SUPFAM" id="SSF53187">
    <property type="entry name" value="Zn-dependent exopeptidases"/>
    <property type="match status" value="1"/>
</dbReference>
<comment type="caution">
    <text evidence="3">The sequence shown here is derived from an EMBL/GenBank/DDBJ whole genome shotgun (WGS) entry which is preliminary data.</text>
</comment>